<comment type="caution">
    <text evidence="4">The sequence shown here is derived from an EMBL/GenBank/DDBJ whole genome shotgun (WGS) entry which is preliminary data.</text>
</comment>
<feature type="transmembrane region" description="Helical" evidence="2">
    <location>
        <begin position="12"/>
        <end position="33"/>
    </location>
</feature>
<feature type="transmembrane region" description="Helical" evidence="2">
    <location>
        <begin position="83"/>
        <end position="102"/>
    </location>
</feature>
<dbReference type="InterPro" id="IPR052016">
    <property type="entry name" value="Bact_Sigma-Reg"/>
</dbReference>
<dbReference type="InterPro" id="IPR036457">
    <property type="entry name" value="PPM-type-like_dom_sf"/>
</dbReference>
<evidence type="ECO:0000313" key="5">
    <source>
        <dbReference type="Proteomes" id="UP000179769"/>
    </source>
</evidence>
<dbReference type="SUPFAM" id="SSF81606">
    <property type="entry name" value="PP2C-like"/>
    <property type="match status" value="1"/>
</dbReference>
<dbReference type="AlphaFoldDB" id="A0A1S1PG91"/>
<evidence type="ECO:0000313" key="4">
    <source>
        <dbReference type="EMBL" id="OHV19622.1"/>
    </source>
</evidence>
<dbReference type="OrthoDB" id="4935951at2"/>
<dbReference type="Proteomes" id="UP000179769">
    <property type="component" value="Unassembled WGS sequence"/>
</dbReference>
<dbReference type="RefSeq" id="WP_071067099.1">
    <property type="nucleotide sequence ID" value="NZ_MAXA01000279.1"/>
</dbReference>
<name>A0A1S1PG91_9ACTN</name>
<evidence type="ECO:0000256" key="1">
    <source>
        <dbReference type="ARBA" id="ARBA00022801"/>
    </source>
</evidence>
<keyword evidence="1" id="KW-0378">Hydrolase</keyword>
<proteinExistence type="predicted"/>
<feature type="domain" description="PPM-type phosphatase" evidence="3">
    <location>
        <begin position="133"/>
        <end position="344"/>
    </location>
</feature>
<keyword evidence="2" id="KW-0812">Transmembrane</keyword>
<dbReference type="Pfam" id="PF07228">
    <property type="entry name" value="SpoIIE"/>
    <property type="match status" value="1"/>
</dbReference>
<gene>
    <name evidence="4" type="ORF">BBK14_08935</name>
</gene>
<keyword evidence="5" id="KW-1185">Reference proteome</keyword>
<accession>A0A1S1PG91</accession>
<dbReference type="GO" id="GO:0016791">
    <property type="term" value="F:phosphatase activity"/>
    <property type="evidence" value="ECO:0007669"/>
    <property type="project" value="TreeGrafter"/>
</dbReference>
<keyword evidence="2" id="KW-1133">Transmembrane helix</keyword>
<evidence type="ECO:0000259" key="3">
    <source>
        <dbReference type="SMART" id="SM00331"/>
    </source>
</evidence>
<evidence type="ECO:0000256" key="2">
    <source>
        <dbReference type="SAM" id="Phobius"/>
    </source>
</evidence>
<dbReference type="Gene3D" id="3.60.40.10">
    <property type="entry name" value="PPM-type phosphatase domain"/>
    <property type="match status" value="1"/>
</dbReference>
<protein>
    <submittedName>
        <fullName evidence="4">Serine/threonine protein phosphatase</fullName>
    </submittedName>
</protein>
<sequence length="378" mass="38854">MLSNVVPRIGDFVGQLGAGLLVLGAAVAVGAVTDLSTAGYFGLGALVTAVTCPPAATLGVGLAAEVVAVASGWWDHRFGNGQHIAACILVAAQVAVAVYVSVSRNRRSSELQQVRAVAEVAQRALLPEVPIALHGAGFAARYLSAAKEASVGGDLYEVVATPHTIRMIIGDVRGKGLPAVRLATVVLGAFREAAVTWLDQGQVAAACARSVGREAEPEDFVTALLVDIYPDGRLSLCSAGHHPPLLVGATTTTTLTCPSSPPLGLGDRFATATADWAVGDRLLLFTDGLIEARDGERAFFPLERHVDLLRDVPPDAALDRLTSALTRHVGGNLHDDLALLLVERRPTGAALAATAQAPLSAGALPATPANASAATMSE</sequence>
<organism evidence="4 5">
    <name type="scientific">Parafrankia soli</name>
    <dbReference type="NCBI Taxonomy" id="2599596"/>
    <lineage>
        <taxon>Bacteria</taxon>
        <taxon>Bacillati</taxon>
        <taxon>Actinomycetota</taxon>
        <taxon>Actinomycetes</taxon>
        <taxon>Frankiales</taxon>
        <taxon>Frankiaceae</taxon>
        <taxon>Parafrankia</taxon>
    </lineage>
</organism>
<dbReference type="EMBL" id="MAXA01000279">
    <property type="protein sequence ID" value="OHV19622.1"/>
    <property type="molecule type" value="Genomic_DNA"/>
</dbReference>
<dbReference type="SMART" id="SM00331">
    <property type="entry name" value="PP2C_SIG"/>
    <property type="match status" value="1"/>
</dbReference>
<keyword evidence="2" id="KW-0472">Membrane</keyword>
<dbReference type="PANTHER" id="PTHR43156:SF2">
    <property type="entry name" value="STAGE II SPORULATION PROTEIN E"/>
    <property type="match status" value="1"/>
</dbReference>
<dbReference type="PANTHER" id="PTHR43156">
    <property type="entry name" value="STAGE II SPORULATION PROTEIN E-RELATED"/>
    <property type="match status" value="1"/>
</dbReference>
<reference evidence="5" key="1">
    <citation type="submission" date="2016-07" db="EMBL/GenBank/DDBJ databases">
        <title>Frankia sp. NRRL B-16219 Genome sequencing.</title>
        <authorList>
            <person name="Ghodhbane-Gtari F."/>
            <person name="Swanson E."/>
            <person name="Gueddou A."/>
            <person name="Louati M."/>
            <person name="Nouioui I."/>
            <person name="Hezbri K."/>
            <person name="Abebe-Akele F."/>
            <person name="Simpson S."/>
            <person name="Morris K."/>
            <person name="Thomas K."/>
            <person name="Gtari M."/>
            <person name="Tisa L.S."/>
        </authorList>
    </citation>
    <scope>NUCLEOTIDE SEQUENCE [LARGE SCALE GENOMIC DNA]</scope>
    <source>
        <strain evidence="5">NRRL B-16219</strain>
    </source>
</reference>
<feature type="transmembrane region" description="Helical" evidence="2">
    <location>
        <begin position="40"/>
        <end position="63"/>
    </location>
</feature>
<dbReference type="InterPro" id="IPR001932">
    <property type="entry name" value="PPM-type_phosphatase-like_dom"/>
</dbReference>